<reference evidence="1 2" key="1">
    <citation type="journal article" date="2013" name="Front. Microbiol.">
        <title>Comparative genomic analyses of the cyanobacterium, Lyngbya aestuarii BL J, a powerful hydrogen producer.</title>
        <authorList>
            <person name="Kothari A."/>
            <person name="Vaughn M."/>
            <person name="Garcia-Pichel F."/>
        </authorList>
    </citation>
    <scope>NUCLEOTIDE SEQUENCE [LARGE SCALE GENOMIC DNA]</scope>
    <source>
        <strain evidence="1 2">BL J</strain>
    </source>
</reference>
<dbReference type="SFLD" id="SFLDG01129">
    <property type="entry name" value="C1.5:_HAD__Beta-PGM__Phosphata"/>
    <property type="match status" value="1"/>
</dbReference>
<comment type="caution">
    <text evidence="1">The sequence shown here is derived from an EMBL/GenBank/DDBJ whole genome shotgun (WGS) entry which is preliminary data.</text>
</comment>
<evidence type="ECO:0000313" key="2">
    <source>
        <dbReference type="Proteomes" id="UP000017127"/>
    </source>
</evidence>
<keyword evidence="1" id="KW-0378">Hydrolase</keyword>
<dbReference type="GO" id="GO:0016787">
    <property type="term" value="F:hydrolase activity"/>
    <property type="evidence" value="ECO:0007669"/>
    <property type="project" value="UniProtKB-KW"/>
</dbReference>
<dbReference type="NCBIfam" id="TIGR01509">
    <property type="entry name" value="HAD-SF-IA-v3"/>
    <property type="match status" value="1"/>
</dbReference>
<name>U7QGI1_9CYAN</name>
<dbReference type="InterPro" id="IPR036412">
    <property type="entry name" value="HAD-like_sf"/>
</dbReference>
<dbReference type="PRINTS" id="PR00413">
    <property type="entry name" value="HADHALOGNASE"/>
</dbReference>
<dbReference type="InterPro" id="IPR044999">
    <property type="entry name" value="CbbY-like"/>
</dbReference>
<dbReference type="RefSeq" id="WP_023068183.1">
    <property type="nucleotide sequence ID" value="NZ_AUZM01000054.1"/>
</dbReference>
<dbReference type="Pfam" id="PF00702">
    <property type="entry name" value="Hydrolase"/>
    <property type="match status" value="1"/>
</dbReference>
<dbReference type="SFLD" id="SFLDF00035">
    <property type="entry name" value="phosphoglycolate_phosphatase"/>
    <property type="match status" value="1"/>
</dbReference>
<organism evidence="1 2">
    <name type="scientific">Lyngbya aestuarii BL J</name>
    <dbReference type="NCBI Taxonomy" id="1348334"/>
    <lineage>
        <taxon>Bacteria</taxon>
        <taxon>Bacillati</taxon>
        <taxon>Cyanobacteriota</taxon>
        <taxon>Cyanophyceae</taxon>
        <taxon>Oscillatoriophycideae</taxon>
        <taxon>Oscillatoriales</taxon>
        <taxon>Microcoleaceae</taxon>
        <taxon>Lyngbya</taxon>
    </lineage>
</organism>
<protein>
    <submittedName>
        <fullName evidence="1">HAD hydrolase, IA, variant 1 family protein</fullName>
    </submittedName>
</protein>
<dbReference type="OrthoDB" id="9797743at2"/>
<dbReference type="SUPFAM" id="SSF56784">
    <property type="entry name" value="HAD-like"/>
    <property type="match status" value="1"/>
</dbReference>
<dbReference type="PANTHER" id="PTHR42896">
    <property type="entry name" value="XYLULOSE-1,5-BISPHOSPHATE (XUBP) PHOSPHATASE"/>
    <property type="match status" value="1"/>
</dbReference>
<dbReference type="Gene3D" id="3.40.50.1000">
    <property type="entry name" value="HAD superfamily/HAD-like"/>
    <property type="match status" value="1"/>
</dbReference>
<sequence length="249" mass="27772">MTLKALIFDVDGTLAETERDGHRVAFNQAFAEAKLDWNWSVDLYGELLDVPGGKERIRFYLEKYQPHLEKPENLDEFISSLHHLKNQYYRDLLASGTIPLRPGIKRLIQAAKTAGLRLAIATTSALPNAMALLEKTLNPDWFEVIGAGDIVPAKKPAPDIYYYVLEKLELTPQDCLVFEDSHQGLKAATKAGFKTIVTVNNYTQNQDFSDAALVVNHLGEVDKPLTCLAGKLEGVSYLDIPQLQKLSTD</sequence>
<dbReference type="Gene3D" id="1.10.150.240">
    <property type="entry name" value="Putative phosphatase, domain 2"/>
    <property type="match status" value="1"/>
</dbReference>
<dbReference type="Proteomes" id="UP000017127">
    <property type="component" value="Unassembled WGS sequence"/>
</dbReference>
<dbReference type="InterPro" id="IPR006439">
    <property type="entry name" value="HAD-SF_hydro_IA"/>
</dbReference>
<dbReference type="SFLD" id="SFLDG01135">
    <property type="entry name" value="C1.5.6:_HAD__Beta-PGM__Phospha"/>
    <property type="match status" value="1"/>
</dbReference>
<dbReference type="AlphaFoldDB" id="U7QGI1"/>
<dbReference type="PATRIC" id="fig|1348334.3.peg.4349"/>
<gene>
    <name evidence="1" type="ORF">M595_4497</name>
</gene>
<dbReference type="InterPro" id="IPR023198">
    <property type="entry name" value="PGP-like_dom2"/>
</dbReference>
<dbReference type="EMBL" id="AUZM01000054">
    <property type="protein sequence ID" value="ERT05536.1"/>
    <property type="molecule type" value="Genomic_DNA"/>
</dbReference>
<proteinExistence type="predicted"/>
<accession>U7QGI1</accession>
<dbReference type="SFLD" id="SFLDS00003">
    <property type="entry name" value="Haloacid_Dehalogenase"/>
    <property type="match status" value="1"/>
</dbReference>
<evidence type="ECO:0000313" key="1">
    <source>
        <dbReference type="EMBL" id="ERT05536.1"/>
    </source>
</evidence>
<keyword evidence="2" id="KW-1185">Reference proteome</keyword>
<dbReference type="CDD" id="cd07528">
    <property type="entry name" value="HAD_CbbY-like"/>
    <property type="match status" value="1"/>
</dbReference>
<dbReference type="PANTHER" id="PTHR42896:SF2">
    <property type="entry name" value="CBBY-LIKE PROTEIN"/>
    <property type="match status" value="1"/>
</dbReference>
<dbReference type="InterPro" id="IPR023214">
    <property type="entry name" value="HAD_sf"/>
</dbReference>